<dbReference type="RefSeq" id="WP_091141215.1">
    <property type="nucleotide sequence ID" value="NZ_FMVF01000004.1"/>
</dbReference>
<keyword evidence="7" id="KW-1185">Reference proteome</keyword>
<name>A0A1G5ED76_9FLAO</name>
<evidence type="ECO:0000259" key="5">
    <source>
        <dbReference type="PROSITE" id="PS51829"/>
    </source>
</evidence>
<dbReference type="NCBIfam" id="TIGR04183">
    <property type="entry name" value="Por_Secre_tail"/>
    <property type="match status" value="1"/>
</dbReference>
<dbReference type="Gene3D" id="3.40.390.10">
    <property type="entry name" value="Collagenase (Catalytic Domain)"/>
    <property type="match status" value="1"/>
</dbReference>
<reference evidence="6 7" key="1">
    <citation type="submission" date="2016-10" db="EMBL/GenBank/DDBJ databases">
        <authorList>
            <person name="de Groot N.N."/>
        </authorList>
    </citation>
    <scope>NUCLEOTIDE SEQUENCE [LARGE SCALE GENOMIC DNA]</scope>
    <source>
        <strain evidence="6 7">CGMCC 1.7031</strain>
    </source>
</reference>
<dbReference type="OrthoDB" id="9792152at2"/>
<dbReference type="Pfam" id="PF13583">
    <property type="entry name" value="Reprolysin_4"/>
    <property type="match status" value="1"/>
</dbReference>
<keyword evidence="1" id="KW-0645">Protease</keyword>
<protein>
    <submittedName>
        <fullName evidence="6">Por secretion system C-terminal sorting domain-containing protein</fullName>
    </submittedName>
</protein>
<dbReference type="PROSITE" id="PS51829">
    <property type="entry name" value="P_HOMO_B"/>
    <property type="match status" value="1"/>
</dbReference>
<evidence type="ECO:0000313" key="7">
    <source>
        <dbReference type="Proteomes" id="UP000199354"/>
    </source>
</evidence>
<accession>A0A1G5ED76</accession>
<organism evidence="6 7">
    <name type="scientific">Flavobacterium caeni</name>
    <dbReference type="NCBI Taxonomy" id="490189"/>
    <lineage>
        <taxon>Bacteria</taxon>
        <taxon>Pseudomonadati</taxon>
        <taxon>Bacteroidota</taxon>
        <taxon>Flavobacteriia</taxon>
        <taxon>Flavobacteriales</taxon>
        <taxon>Flavobacteriaceae</taxon>
        <taxon>Flavobacterium</taxon>
    </lineage>
</organism>
<dbReference type="Pfam" id="PF01483">
    <property type="entry name" value="P_proprotein"/>
    <property type="match status" value="1"/>
</dbReference>
<dbReference type="GO" id="GO:0006508">
    <property type="term" value="P:proteolysis"/>
    <property type="evidence" value="ECO:0007669"/>
    <property type="project" value="UniProtKB-KW"/>
</dbReference>
<evidence type="ECO:0000256" key="1">
    <source>
        <dbReference type="ARBA" id="ARBA00022670"/>
    </source>
</evidence>
<proteinExistence type="predicted"/>
<feature type="chain" id="PRO_5011551212" evidence="4">
    <location>
        <begin position="20"/>
        <end position="903"/>
    </location>
</feature>
<dbReference type="Proteomes" id="UP000199354">
    <property type="component" value="Unassembled WGS sequence"/>
</dbReference>
<sequence length="903" mass="96667">MKKLLLFAAVALSIGQLSAQKNAYRKVDPSVVAQAAKINEVNYSERQQLLEINVNSLKQVLAGTTNRTSGQAGVVVEFPTIEGGFEKFRVWENSNFEPALQAQYPDIRAYVGTSLTTGASIHFSVSPLGLQTMLLRPDRTAEFIEAYTADRATYVLFDSATRLKNKLPFNCSTVDAQLTDDLVNEAGITNRSNNQSYKTMRLALSCTGEYGAYFGSVANAIAGMNATMTRVNGVMEIDLSLHLNMIANNNLIVYTNAANDPYSPASGMDAWNLQLQNNLTSVIGSANYDIGHLFGATGGGGNAGCIGCVCEDPSGANDEAKGSGYTSPSNGIPSGDTFDIDYVIHEMGHQLGANHTFSHATEGSGVNVEPGSGSTIMAYAGITDYNVQEHSDAYFTYRSILQIQNNLAGKTCPISTAVTNTPPTVNAGADFSIPSGTAYILKGVVSDAEGDTLNYCWEQNNSAGNSVTGENSQCYPTKATGPNYRSFLPQNTPNRFMPQYNRVLNGELSWQWESVSTIARQLRFTLTVRDNHAAGNGWQTNTDEVTVTSMAPYNGTTGAGPFAVTSQNTTGVAWGAAGTNQTITWSVNNTTSLPGSANVNIKLSLDNGVTWPITLASNTPNDGSEVITVPAATATQCRIWIEPTGNNYYAVNSTPFAVGYEYVNVCNTYNFNTPFTLPNTGAATYTVKTLNVTNTGLISDVNFSVNATHSNLQNLTIAVIRPNGGTLYPLFQQQCTGTANMNVTFDAQGSTFDCFNLNSGSSVKTPVGDLGSAAFINQNPTGNWQFGFRDTVAGPDSGTINSFSLEVCTAQLQPLGTQQFAFENFALYPNPNNGSFKVQFDATAGNQVDILVHDISGRAIFERAYNNTGLFAEEIQLTNAQAGVYMVTVSNGNQKIVKKIVVE</sequence>
<keyword evidence="3" id="KW-0378">Hydrolase</keyword>
<feature type="domain" description="P/Homo B" evidence="5">
    <location>
        <begin position="650"/>
        <end position="820"/>
    </location>
</feature>
<dbReference type="InterPro" id="IPR024079">
    <property type="entry name" value="MetalloPept_cat_dom_sf"/>
</dbReference>
<dbReference type="AlphaFoldDB" id="A0A1G5ED76"/>
<dbReference type="STRING" id="490189.SAMN02927903_01020"/>
<gene>
    <name evidence="6" type="ORF">SAMN02927903_01020</name>
</gene>
<dbReference type="SUPFAM" id="SSF55486">
    <property type="entry name" value="Metalloproteases ('zincins'), catalytic domain"/>
    <property type="match status" value="1"/>
</dbReference>
<dbReference type="InterPro" id="IPR008979">
    <property type="entry name" value="Galactose-bd-like_sf"/>
</dbReference>
<evidence type="ECO:0000256" key="3">
    <source>
        <dbReference type="ARBA" id="ARBA00022801"/>
    </source>
</evidence>
<dbReference type="SUPFAM" id="SSF49785">
    <property type="entry name" value="Galactose-binding domain-like"/>
    <property type="match status" value="1"/>
</dbReference>
<dbReference type="Gene3D" id="2.60.120.260">
    <property type="entry name" value="Galactose-binding domain-like"/>
    <property type="match status" value="1"/>
</dbReference>
<dbReference type="Pfam" id="PF18962">
    <property type="entry name" value="Por_Secre_tail"/>
    <property type="match status" value="1"/>
</dbReference>
<dbReference type="GO" id="GO:0008237">
    <property type="term" value="F:metallopeptidase activity"/>
    <property type="evidence" value="ECO:0007669"/>
    <property type="project" value="InterPro"/>
</dbReference>
<evidence type="ECO:0000256" key="4">
    <source>
        <dbReference type="SAM" id="SignalP"/>
    </source>
</evidence>
<dbReference type="EMBL" id="FMVF01000004">
    <property type="protein sequence ID" value="SCY24922.1"/>
    <property type="molecule type" value="Genomic_DNA"/>
</dbReference>
<keyword evidence="2 4" id="KW-0732">Signal</keyword>
<dbReference type="InterPro" id="IPR026444">
    <property type="entry name" value="Secre_tail"/>
</dbReference>
<feature type="signal peptide" evidence="4">
    <location>
        <begin position="1"/>
        <end position="19"/>
    </location>
</feature>
<dbReference type="GO" id="GO:0004252">
    <property type="term" value="F:serine-type endopeptidase activity"/>
    <property type="evidence" value="ECO:0007669"/>
    <property type="project" value="InterPro"/>
</dbReference>
<evidence type="ECO:0000313" key="6">
    <source>
        <dbReference type="EMBL" id="SCY24922.1"/>
    </source>
</evidence>
<dbReference type="InterPro" id="IPR002884">
    <property type="entry name" value="P_dom"/>
</dbReference>
<evidence type="ECO:0000256" key="2">
    <source>
        <dbReference type="ARBA" id="ARBA00022729"/>
    </source>
</evidence>